<evidence type="ECO:0000256" key="3">
    <source>
        <dbReference type="ARBA" id="ARBA00022475"/>
    </source>
</evidence>
<keyword evidence="7 9" id="KW-0811">Translocation</keyword>
<evidence type="ECO:0000256" key="2">
    <source>
        <dbReference type="ARBA" id="ARBA00022448"/>
    </source>
</evidence>
<dbReference type="OrthoDB" id="27754at2157"/>
<comment type="function">
    <text evidence="9">Part of the twin-arginine translocation (Tat) system that transports large folded proteins containing a characteristic twin-arginine motif in their signal peptide across membranes. TatA could form the protein-conducting channel of the Tat system.</text>
</comment>
<feature type="region of interest" description="Disordered" evidence="10">
    <location>
        <begin position="44"/>
        <end position="120"/>
    </location>
</feature>
<keyword evidence="2 9" id="KW-0813">Transport</keyword>
<dbReference type="Pfam" id="PF02416">
    <property type="entry name" value="TatA_B_E"/>
    <property type="match status" value="1"/>
</dbReference>
<name>L9YK54_9EURY</name>
<evidence type="ECO:0000256" key="9">
    <source>
        <dbReference type="HAMAP-Rule" id="MF_00236"/>
    </source>
</evidence>
<evidence type="ECO:0000313" key="12">
    <source>
        <dbReference type="Proteomes" id="UP000011618"/>
    </source>
</evidence>
<reference evidence="11 12" key="1">
    <citation type="journal article" date="2014" name="PLoS Genet.">
        <title>Phylogenetically driven sequencing of extremely halophilic archaea reveals strategies for static and dynamic osmo-response.</title>
        <authorList>
            <person name="Becker E.A."/>
            <person name="Seitzer P.M."/>
            <person name="Tritt A."/>
            <person name="Larsen D."/>
            <person name="Krusor M."/>
            <person name="Yao A.I."/>
            <person name="Wu D."/>
            <person name="Madern D."/>
            <person name="Eisen J.A."/>
            <person name="Darling A.E."/>
            <person name="Facciotti M.T."/>
        </authorList>
    </citation>
    <scope>NUCLEOTIDE SEQUENCE [LARGE SCALE GENOMIC DNA]</scope>
    <source>
        <strain evidence="11 12">DSM 3751</strain>
    </source>
</reference>
<evidence type="ECO:0000256" key="7">
    <source>
        <dbReference type="ARBA" id="ARBA00023010"/>
    </source>
</evidence>
<proteinExistence type="inferred from homology"/>
<dbReference type="Gene3D" id="1.20.5.3310">
    <property type="match status" value="1"/>
</dbReference>
<dbReference type="PATRIC" id="fig|1227495.3.peg.3025"/>
<dbReference type="AlphaFoldDB" id="L9YK54"/>
<comment type="subcellular location">
    <subcellularLocation>
        <location evidence="1 9">Cell membrane</location>
        <topology evidence="1 9">Single-pass membrane protein</topology>
    </subcellularLocation>
</comment>
<evidence type="ECO:0000256" key="6">
    <source>
        <dbReference type="ARBA" id="ARBA00022989"/>
    </source>
</evidence>
<dbReference type="EMBL" id="AOII01000088">
    <property type="protein sequence ID" value="ELY74499.1"/>
    <property type="molecule type" value="Genomic_DNA"/>
</dbReference>
<dbReference type="GO" id="GO:0043953">
    <property type="term" value="P:protein transport by the Tat complex"/>
    <property type="evidence" value="ECO:0007669"/>
    <property type="project" value="UniProtKB-UniRule"/>
</dbReference>
<keyword evidence="4 9" id="KW-0812">Transmembrane</keyword>
<accession>L9YK54</accession>
<feature type="compositionally biased region" description="Low complexity" evidence="10">
    <location>
        <begin position="95"/>
        <end position="112"/>
    </location>
</feature>
<dbReference type="GO" id="GO:0008320">
    <property type="term" value="F:protein transmembrane transporter activity"/>
    <property type="evidence" value="ECO:0007669"/>
    <property type="project" value="UniProtKB-UniRule"/>
</dbReference>
<dbReference type="PANTHER" id="PTHR42982">
    <property type="entry name" value="SEC-INDEPENDENT PROTEIN TRANSLOCASE PROTEIN TATA"/>
    <property type="match status" value="1"/>
</dbReference>
<keyword evidence="5 9" id="KW-0653">Protein transport</keyword>
<comment type="subunit">
    <text evidence="9">Forms a complex with TatC.</text>
</comment>
<comment type="caution">
    <text evidence="11">The sequence shown here is derived from an EMBL/GenBank/DDBJ whole genome shotgun (WGS) entry which is preliminary data.</text>
</comment>
<dbReference type="HAMAP" id="MF_00236">
    <property type="entry name" value="TatA_E"/>
    <property type="match status" value="1"/>
</dbReference>
<dbReference type="NCBIfam" id="TIGR01411">
    <property type="entry name" value="tatAE"/>
    <property type="match status" value="1"/>
</dbReference>
<evidence type="ECO:0000256" key="4">
    <source>
        <dbReference type="ARBA" id="ARBA00022692"/>
    </source>
</evidence>
<dbReference type="PANTHER" id="PTHR42982:SF1">
    <property type="entry name" value="SEC-INDEPENDENT PROTEIN TRANSLOCASE PROTEIN TATA"/>
    <property type="match status" value="1"/>
</dbReference>
<evidence type="ECO:0000256" key="1">
    <source>
        <dbReference type="ARBA" id="ARBA00004162"/>
    </source>
</evidence>
<dbReference type="InterPro" id="IPR006312">
    <property type="entry name" value="TatA/E"/>
</dbReference>
<dbReference type="InterPro" id="IPR003369">
    <property type="entry name" value="TatA/B/E"/>
</dbReference>
<keyword evidence="3 9" id="KW-1003">Cell membrane</keyword>
<evidence type="ECO:0000313" key="11">
    <source>
        <dbReference type="EMBL" id="ELY74499.1"/>
    </source>
</evidence>
<sequence length="120" mass="12700">MVAETAPLFIPGGMGPPELAIILIIAILLFGANKIPKLARSTGEAMGEFQKGREKVESELEEMRDGSGNVSEGSVKDDEEFVDTEPVTTEEETSTETGTGTETETGTGTGTETETETETN</sequence>
<evidence type="ECO:0000256" key="10">
    <source>
        <dbReference type="SAM" id="MobiDB-lite"/>
    </source>
</evidence>
<dbReference type="GO" id="GO:0033281">
    <property type="term" value="C:TAT protein transport complex"/>
    <property type="evidence" value="ECO:0007669"/>
    <property type="project" value="UniProtKB-UniRule"/>
</dbReference>
<feature type="compositionally biased region" description="Acidic residues" evidence="10">
    <location>
        <begin position="77"/>
        <end position="94"/>
    </location>
</feature>
<evidence type="ECO:0000256" key="8">
    <source>
        <dbReference type="ARBA" id="ARBA00023136"/>
    </source>
</evidence>
<dbReference type="Proteomes" id="UP000011618">
    <property type="component" value="Unassembled WGS sequence"/>
</dbReference>
<evidence type="ECO:0000256" key="5">
    <source>
        <dbReference type="ARBA" id="ARBA00022927"/>
    </source>
</evidence>
<keyword evidence="6 9" id="KW-1133">Transmembrane helix</keyword>
<gene>
    <name evidence="9" type="primary">tatA</name>
    <name evidence="11" type="ORF">C487_15104</name>
</gene>
<feature type="transmembrane region" description="Helical" evidence="9">
    <location>
        <begin position="6"/>
        <end position="30"/>
    </location>
</feature>
<dbReference type="eggNOG" id="arCOG02694">
    <property type="taxonomic scope" value="Archaea"/>
</dbReference>
<organism evidence="11 12">
    <name type="scientific">Natrinema pallidum DSM 3751</name>
    <dbReference type="NCBI Taxonomy" id="1227495"/>
    <lineage>
        <taxon>Archaea</taxon>
        <taxon>Methanobacteriati</taxon>
        <taxon>Methanobacteriota</taxon>
        <taxon>Stenosarchaea group</taxon>
        <taxon>Halobacteria</taxon>
        <taxon>Halobacteriales</taxon>
        <taxon>Natrialbaceae</taxon>
        <taxon>Natrinema</taxon>
    </lineage>
</organism>
<feature type="compositionally biased region" description="Basic and acidic residues" evidence="10">
    <location>
        <begin position="50"/>
        <end position="65"/>
    </location>
</feature>
<comment type="similarity">
    <text evidence="9">Belongs to the TatA/E family.</text>
</comment>
<keyword evidence="8 9" id="KW-0472">Membrane</keyword>
<protein>
    <recommendedName>
        <fullName evidence="9">Sec-independent protein translocase protein TatA</fullName>
    </recommendedName>
</protein>
<dbReference type="RefSeq" id="WP_006186574.1">
    <property type="nucleotide sequence ID" value="NZ_AOII01000088.1"/>
</dbReference>